<dbReference type="PANTHER" id="PTHR12289">
    <property type="entry name" value="METAXIN RELATED"/>
    <property type="match status" value="1"/>
</dbReference>
<gene>
    <name evidence="2" type="ORF">FCC1311_027882</name>
</gene>
<dbReference type="InterPro" id="IPR036282">
    <property type="entry name" value="Glutathione-S-Trfase_C_sf"/>
</dbReference>
<dbReference type="Proteomes" id="UP000241890">
    <property type="component" value="Unassembled WGS sequence"/>
</dbReference>
<organism evidence="2 3">
    <name type="scientific">Hondaea fermentalgiana</name>
    <dbReference type="NCBI Taxonomy" id="2315210"/>
    <lineage>
        <taxon>Eukaryota</taxon>
        <taxon>Sar</taxon>
        <taxon>Stramenopiles</taxon>
        <taxon>Bigyra</taxon>
        <taxon>Labyrinthulomycetes</taxon>
        <taxon>Thraustochytrida</taxon>
        <taxon>Thraustochytriidae</taxon>
        <taxon>Hondaea</taxon>
    </lineage>
</organism>
<dbReference type="AlphaFoldDB" id="A0A2R5G685"/>
<evidence type="ECO:0000313" key="2">
    <source>
        <dbReference type="EMBL" id="GBG26567.1"/>
    </source>
</evidence>
<dbReference type="InterPro" id="IPR050931">
    <property type="entry name" value="Mito_Protein_Transport_Metaxin"/>
</dbReference>
<proteinExistence type="predicted"/>
<dbReference type="Gene3D" id="3.40.30.10">
    <property type="entry name" value="Glutaredoxin"/>
    <property type="match status" value="1"/>
</dbReference>
<sequence>MADSQTKPGDEVTLLGMEQSAYTGKAHAYLRYKGVPLRLVTASADVYRKVILPHVGWAVVPVVLDVDGTVVQDTTVIIDHFERKLGGDRPVIPATPRQRLVSSILETFGDQWLIMAGMHYRWSFPEQLDYLAHEWDRAGQPARHAKSSPQDAVARIKLARRNMTQFSGMLPGLGVSPETIPGIEATYKFFLEAMTTHLQQHRYLLGDAPCAGDFGLITFLYAHLYRDPVPGKMMKESFPAVAEYVERVRGFAHPGPEQSHTFDDTSRKFSSEPVGAAGFLSDDQIPRTLMPILRLFCSDHLPILLNTVDALKRYIAEHPDKLSAELPRGLGSAHFQIGGHSGSRAVQSFDAWKFQRIVDVARADPSCRTFLSEIGPHALAIADVDLSKCRLVKPPGPNRKSTLYLEKYVSSSM</sequence>
<protein>
    <recommendedName>
        <fullName evidence="1">GST N-terminal domain-containing protein</fullName>
    </recommendedName>
</protein>
<name>A0A2R5G685_9STRA</name>
<keyword evidence="3" id="KW-1185">Reference proteome</keyword>
<accession>A0A2R5G685</accession>
<dbReference type="SUPFAM" id="SSF52833">
    <property type="entry name" value="Thioredoxin-like"/>
    <property type="match status" value="1"/>
</dbReference>
<evidence type="ECO:0000259" key="1">
    <source>
        <dbReference type="Pfam" id="PF13417"/>
    </source>
</evidence>
<dbReference type="Pfam" id="PF13417">
    <property type="entry name" value="GST_N_3"/>
    <property type="match status" value="1"/>
</dbReference>
<dbReference type="GO" id="GO:0005737">
    <property type="term" value="C:cytoplasm"/>
    <property type="evidence" value="ECO:0007669"/>
    <property type="project" value="TreeGrafter"/>
</dbReference>
<dbReference type="PANTHER" id="PTHR12289:SF67">
    <property type="match status" value="1"/>
</dbReference>
<feature type="domain" description="GST N-terminal" evidence="1">
    <location>
        <begin position="14"/>
        <end position="86"/>
    </location>
</feature>
<dbReference type="Gene3D" id="1.20.1050.10">
    <property type="match status" value="2"/>
</dbReference>
<dbReference type="InParanoid" id="A0A2R5G685"/>
<reference evidence="2 3" key="1">
    <citation type="submission" date="2017-12" db="EMBL/GenBank/DDBJ databases">
        <title>Sequencing, de novo assembly and annotation of complete genome of a new Thraustochytrid species, strain FCC1311.</title>
        <authorList>
            <person name="Sedici K."/>
            <person name="Godart F."/>
            <person name="Aiese Cigliano R."/>
            <person name="Sanseverino W."/>
            <person name="Barakat M."/>
            <person name="Ortet P."/>
            <person name="Marechal E."/>
            <person name="Cagnac O."/>
            <person name="Amato A."/>
        </authorList>
    </citation>
    <scope>NUCLEOTIDE SEQUENCE [LARGE SCALE GENOMIC DNA]</scope>
</reference>
<dbReference type="OrthoDB" id="4951845at2759"/>
<dbReference type="InterPro" id="IPR036249">
    <property type="entry name" value="Thioredoxin-like_sf"/>
</dbReference>
<dbReference type="EMBL" id="BEYU01000021">
    <property type="protein sequence ID" value="GBG26567.1"/>
    <property type="molecule type" value="Genomic_DNA"/>
</dbReference>
<comment type="caution">
    <text evidence="2">The sequence shown here is derived from an EMBL/GenBank/DDBJ whole genome shotgun (WGS) entry which is preliminary data.</text>
</comment>
<dbReference type="InterPro" id="IPR004045">
    <property type="entry name" value="Glutathione_S-Trfase_N"/>
</dbReference>
<dbReference type="SUPFAM" id="SSF47616">
    <property type="entry name" value="GST C-terminal domain-like"/>
    <property type="match status" value="1"/>
</dbReference>
<evidence type="ECO:0000313" key="3">
    <source>
        <dbReference type="Proteomes" id="UP000241890"/>
    </source>
</evidence>